<dbReference type="Gene3D" id="2.120.10.30">
    <property type="entry name" value="TolB, C-terminal domain"/>
    <property type="match status" value="2"/>
</dbReference>
<dbReference type="RefSeq" id="WP_246348046.1">
    <property type="nucleotide sequence ID" value="NZ_JACIEP010000006.1"/>
</dbReference>
<name>A0A840CJ68_9BACT</name>
<dbReference type="Pfam" id="PF00326">
    <property type="entry name" value="Peptidase_S9"/>
    <property type="match status" value="1"/>
</dbReference>
<accession>A0A840CJ68</accession>
<dbReference type="SUPFAM" id="SSF82171">
    <property type="entry name" value="DPP6 N-terminal domain-like"/>
    <property type="match status" value="1"/>
</dbReference>
<dbReference type="GO" id="GO:0004252">
    <property type="term" value="F:serine-type endopeptidase activity"/>
    <property type="evidence" value="ECO:0007669"/>
    <property type="project" value="TreeGrafter"/>
</dbReference>
<proteinExistence type="predicted"/>
<organism evidence="3 4">
    <name type="scientific">Dysgonomonas hofstadii</name>
    <dbReference type="NCBI Taxonomy" id="637886"/>
    <lineage>
        <taxon>Bacteria</taxon>
        <taxon>Pseudomonadati</taxon>
        <taxon>Bacteroidota</taxon>
        <taxon>Bacteroidia</taxon>
        <taxon>Bacteroidales</taxon>
        <taxon>Dysgonomonadaceae</taxon>
        <taxon>Dysgonomonas</taxon>
    </lineage>
</organism>
<evidence type="ECO:0000259" key="2">
    <source>
        <dbReference type="Pfam" id="PF00326"/>
    </source>
</evidence>
<dbReference type="PANTHER" id="PTHR42776">
    <property type="entry name" value="SERINE PEPTIDASE S9 FAMILY MEMBER"/>
    <property type="match status" value="1"/>
</dbReference>
<keyword evidence="3" id="KW-0645">Protease</keyword>
<protein>
    <submittedName>
        <fullName evidence="3">Dipeptidyl aminopeptidase/acylaminoacyl peptidase</fullName>
    </submittedName>
</protein>
<dbReference type="EMBL" id="JACIEP010000006">
    <property type="protein sequence ID" value="MBB4036097.1"/>
    <property type="molecule type" value="Genomic_DNA"/>
</dbReference>
<evidence type="ECO:0000313" key="4">
    <source>
        <dbReference type="Proteomes" id="UP000555103"/>
    </source>
</evidence>
<dbReference type="GO" id="GO:0006508">
    <property type="term" value="P:proteolysis"/>
    <property type="evidence" value="ECO:0007669"/>
    <property type="project" value="InterPro"/>
</dbReference>
<dbReference type="InterPro" id="IPR011042">
    <property type="entry name" value="6-blade_b-propeller_TolB-like"/>
</dbReference>
<dbReference type="AlphaFoldDB" id="A0A840CJ68"/>
<reference evidence="3 4" key="1">
    <citation type="submission" date="2020-08" db="EMBL/GenBank/DDBJ databases">
        <title>Genomic Encyclopedia of Type Strains, Phase IV (KMG-IV): sequencing the most valuable type-strain genomes for metagenomic binning, comparative biology and taxonomic classification.</title>
        <authorList>
            <person name="Goeker M."/>
        </authorList>
    </citation>
    <scope>NUCLEOTIDE SEQUENCE [LARGE SCALE GENOMIC DNA]</scope>
    <source>
        <strain evidence="3 4">DSM 104969</strain>
    </source>
</reference>
<dbReference type="Gene3D" id="3.40.50.1820">
    <property type="entry name" value="alpha/beta hydrolase"/>
    <property type="match status" value="1"/>
</dbReference>
<evidence type="ECO:0000313" key="3">
    <source>
        <dbReference type="EMBL" id="MBB4036097.1"/>
    </source>
</evidence>
<dbReference type="Proteomes" id="UP000555103">
    <property type="component" value="Unassembled WGS sequence"/>
</dbReference>
<feature type="domain" description="Peptidase S9 prolyl oligopeptidase catalytic" evidence="2">
    <location>
        <begin position="633"/>
        <end position="837"/>
    </location>
</feature>
<gene>
    <name evidence="3" type="ORF">GGR21_001998</name>
</gene>
<keyword evidence="3" id="KW-0031">Aminopeptidase</keyword>
<dbReference type="GO" id="GO:0004177">
    <property type="term" value="F:aminopeptidase activity"/>
    <property type="evidence" value="ECO:0007669"/>
    <property type="project" value="UniProtKB-KW"/>
</dbReference>
<keyword evidence="1" id="KW-0378">Hydrolase</keyword>
<dbReference type="PANTHER" id="PTHR42776:SF27">
    <property type="entry name" value="DIPEPTIDYL PEPTIDASE FAMILY MEMBER 6"/>
    <property type="match status" value="1"/>
</dbReference>
<evidence type="ECO:0000256" key="1">
    <source>
        <dbReference type="ARBA" id="ARBA00022801"/>
    </source>
</evidence>
<sequence length="850" mass="96129">MMNLRILFIFFFLISYSAIFSQKEQRLNQIYTMAPVKVQNPVMMDSVNMKGKKFTEDDLLKMSLTIPEQTAFVRPLKSDTAGYFYPTKPETGTEFQLFSFYVYSDRYAKGNIKVTSPNMLEIYVDGKLSASKTTKEDLLRSEKSVTAAFGPSYPAGTRIVIKLLTTSEEKSTALKITVENEKKDDRTIFTTENTSKRFITFPDTFLGKRITGTSISPNGGYILISYRNMVKEKAVSTTELYEVKTGKQVLINSGNTRHQLAWMPVSEKLYYTEITDNGTNLITIDPATLEETVLAKNIPNQYIRFSPDERTLYYSKTEKADESKSDLKLWKSAMDRQPQPSGFNNRSYIYKYDIHTGLSQQLTYGSLSTRLNDISPDSKQLLFSMSEENPTERPFYKSSMFRLDLATMQIDTLWVNDGFTGSATFSPDGKKILIQGSAEAFGGIGQNIDPGQIANSYNKLAFIMDLDTKKVDPFTKDFDPSINSCFWNKKDNLIYLVSTDMDYVNIYKYNPSNRTFSKLPLNEDVIQAFSAADNGEIAVYYGLGQRNSTRGYIFDLKSQKSTLISDPFQERLANITLGKTEDWNFTSSAGVEIKGSYFLPPDFDASKKYPMIVYYYGGTNPTSRRFEGHYPPNVFAAQGYVVYVIQPSGAIGFGQKFAALHVNAWGKRTAEDIIEGTKQFLQEHPYVNKDKIGCIGASYGGFMTMYLQTQTDMFAAAVSHAGISSISSYWGEGYSGYTYSAGASANSYPWNNPDLYVKQSPLFSADKVKTPILFTHGAVDTNVPVGESIQMYTALKILGKPAEFIQIKDENHGIMDYKRRVEWNNSIMAWFSKWLKDDNGWWKTLYPDSK</sequence>
<keyword evidence="4" id="KW-1185">Reference proteome</keyword>
<dbReference type="InterPro" id="IPR029058">
    <property type="entry name" value="AB_hydrolase_fold"/>
</dbReference>
<comment type="caution">
    <text evidence="3">The sequence shown here is derived from an EMBL/GenBank/DDBJ whole genome shotgun (WGS) entry which is preliminary data.</text>
</comment>
<dbReference type="SUPFAM" id="SSF53474">
    <property type="entry name" value="alpha/beta-Hydrolases"/>
    <property type="match status" value="1"/>
</dbReference>
<dbReference type="InterPro" id="IPR001375">
    <property type="entry name" value="Peptidase_S9_cat"/>
</dbReference>